<keyword evidence="1" id="KW-0175">Coiled coil</keyword>
<feature type="region of interest" description="Disordered" evidence="2">
    <location>
        <begin position="274"/>
        <end position="475"/>
    </location>
</feature>
<dbReference type="EMBL" id="JAPFFF010000048">
    <property type="protein sequence ID" value="KAK8840247.1"/>
    <property type="molecule type" value="Genomic_DNA"/>
</dbReference>
<dbReference type="Proteomes" id="UP001470230">
    <property type="component" value="Unassembled WGS sequence"/>
</dbReference>
<feature type="region of interest" description="Disordered" evidence="2">
    <location>
        <begin position="487"/>
        <end position="684"/>
    </location>
</feature>
<feature type="compositionally biased region" description="Basic and acidic residues" evidence="2">
    <location>
        <begin position="857"/>
        <end position="871"/>
    </location>
</feature>
<feature type="compositionally biased region" description="Low complexity" evidence="2">
    <location>
        <begin position="654"/>
        <end position="664"/>
    </location>
</feature>
<feature type="compositionally biased region" description="Acidic residues" evidence="2">
    <location>
        <begin position="305"/>
        <end position="331"/>
    </location>
</feature>
<protein>
    <submittedName>
        <fullName evidence="3">Uncharacterized protein</fullName>
    </submittedName>
</protein>
<evidence type="ECO:0000313" key="3">
    <source>
        <dbReference type="EMBL" id="KAK8840247.1"/>
    </source>
</evidence>
<sequence>MKNQNSFSTPNSHSRHVKLFNPNASKVDQELSHIKSILTKHLMPESFNNQVSESFSQLYSKIPRYDSSLNPSDPNRIGDFDPFWKQWILFREQISKLTDQSIIFYIQQFMNERFDEFNEIIEDLNTKPPQKVPIFREYEKSKKEIQTSFENLQQILLEQFDVDFDDDEDDSDKEPSEEKKAEQIKKTNARIETIIKNLQSQRSKIRQIKADVETKHRPFFINSSQDKELSKKQHERCVKIIDEILIKINGLPKQHHQFNSINNELSKAESKMRSSFPPNKVEVPPFQVQNNETGETAKIDQEGQLQEEEEEEFFEEEEDEVFLEEEEEEEINDQKTTQNEIEEDIEVQQRPSSKKQQNRPYESEAYQSPNKNMKASPKQAPLTPTPMAKSPFNSVNRNQPNQQQQQQQQQQQHVQQKKQMPLTPQKKPPRLQLNSTNNNAIDDFDSNDRRNNSKQPQSAVAIKKLPHIKPLDLDDDPLVETFQGLSFSFSSSSSSSSDNEGSRSQRARSGKSSSTKSSDKSKDSHFSYRLFSKRNDYQKNGLNTDPSVRKGGVRSSGSYRSRNDRESLESNNGKGKSYNANNDDNSNDDLLNEKEVWSFQMSKTTPPSSPRGAPQPSHNQGSAARLRSKSPSSSIIRRRIINNHNSSSDEESNSARSNSSIINEKTSSAKKHSTFSTDNSSFHSVNGITMSTDSEIMPANKNNEFNTQPSVPVSPVRSAQQMKHQVHTPSNANSSTSMINTATSHTPKSQKPPPIANSIQQQKQSEGMRQQLLSVTKEKENLQLQLLNSKSEIEQLKDDYQTIVVQLQIAYEENKESIEETAKLNTTIEKMTKEKETMSAKIKDLQQLLLQTPVFDSSEKSGKRDLPEKLKKLGSSDSNSEDEGNDNESGNKKGGNKGKKKKGKKKDSDKDDSDDGDLNKTVLMYQTKMKNLMNEKVALYDNINKLADDNAHLKEQLNNMSTSPTAPTADQPYYIDQLKLLEEDQEYFAEELQRVWKSYDSLLVRLNSKSKDDSVYFENSKLHKENDKLHTKLIATRKEIQFLKDIRKSSVNSRNSKSVKNNVNSLNENDIEKIELRKKLDDERRKNEALVKALREEKAKTAANIVSEDEHRQLFNAKLTIHKLQYELQKVSSKFVHVKGKNKRLKLMMNEKGIQVVRDEMSNEIDAMRDAYESAIDWGYAQQEVAIKEQSEKEALLFRVKLLEENLKKDSKNGENSEVFDSHTEEVLAEMKSKIEEKLRLQHELDVIRELVVEQLNEEGDNANDSNLSTADLVEKVLQTNKKEKA</sequence>
<feature type="compositionally biased region" description="Basic residues" evidence="2">
    <location>
        <begin position="894"/>
        <end position="905"/>
    </location>
</feature>
<organism evidence="3 4">
    <name type="scientific">Tritrichomonas musculus</name>
    <dbReference type="NCBI Taxonomy" id="1915356"/>
    <lineage>
        <taxon>Eukaryota</taxon>
        <taxon>Metamonada</taxon>
        <taxon>Parabasalia</taxon>
        <taxon>Tritrichomonadida</taxon>
        <taxon>Tritrichomonadidae</taxon>
        <taxon>Tritrichomonas</taxon>
    </lineage>
</organism>
<feature type="coiled-coil region" evidence="1">
    <location>
        <begin position="929"/>
        <end position="963"/>
    </location>
</feature>
<keyword evidence="4" id="KW-1185">Reference proteome</keyword>
<feature type="coiled-coil region" evidence="1">
    <location>
        <begin position="1066"/>
        <end position="1100"/>
    </location>
</feature>
<feature type="compositionally biased region" description="Polar residues" evidence="2">
    <location>
        <begin position="674"/>
        <end position="684"/>
    </location>
</feature>
<evidence type="ECO:0000313" key="4">
    <source>
        <dbReference type="Proteomes" id="UP001470230"/>
    </source>
</evidence>
<gene>
    <name evidence="3" type="ORF">M9Y10_031192</name>
</gene>
<feature type="region of interest" description="Disordered" evidence="2">
    <location>
        <begin position="726"/>
        <end position="768"/>
    </location>
</feature>
<feature type="region of interest" description="Disordered" evidence="2">
    <location>
        <begin position="856"/>
        <end position="918"/>
    </location>
</feature>
<feature type="compositionally biased region" description="Low complexity" evidence="2">
    <location>
        <begin position="487"/>
        <end position="497"/>
    </location>
</feature>
<feature type="compositionally biased region" description="Polar residues" evidence="2">
    <location>
        <begin position="391"/>
        <end position="401"/>
    </location>
</feature>
<feature type="compositionally biased region" description="Polar residues" evidence="2">
    <location>
        <begin position="358"/>
        <end position="373"/>
    </location>
</feature>
<name>A0ABR2H214_9EUKA</name>
<feature type="compositionally biased region" description="Basic and acidic residues" evidence="2">
    <location>
        <begin position="517"/>
        <end position="526"/>
    </location>
</feature>
<evidence type="ECO:0000256" key="2">
    <source>
        <dbReference type="SAM" id="MobiDB-lite"/>
    </source>
</evidence>
<feature type="compositionally biased region" description="Low complexity" evidence="2">
    <location>
        <begin position="402"/>
        <end position="419"/>
    </location>
</feature>
<evidence type="ECO:0000256" key="1">
    <source>
        <dbReference type="SAM" id="Coils"/>
    </source>
</evidence>
<feature type="compositionally biased region" description="Polar residues" evidence="2">
    <location>
        <begin position="726"/>
        <end position="749"/>
    </location>
</feature>
<feature type="compositionally biased region" description="Polar residues" evidence="2">
    <location>
        <begin position="757"/>
        <end position="768"/>
    </location>
</feature>
<proteinExistence type="predicted"/>
<feature type="compositionally biased region" description="Low complexity" evidence="2">
    <location>
        <begin position="549"/>
        <end position="560"/>
    </location>
</feature>
<comment type="caution">
    <text evidence="3">The sequence shown here is derived from an EMBL/GenBank/DDBJ whole genome shotgun (WGS) entry which is preliminary data.</text>
</comment>
<feature type="coiled-coil region" evidence="1">
    <location>
        <begin position="181"/>
        <end position="215"/>
    </location>
</feature>
<reference evidence="3 4" key="1">
    <citation type="submission" date="2024-04" db="EMBL/GenBank/DDBJ databases">
        <title>Tritrichomonas musculus Genome.</title>
        <authorList>
            <person name="Alves-Ferreira E."/>
            <person name="Grigg M."/>
            <person name="Lorenzi H."/>
            <person name="Galac M."/>
        </authorList>
    </citation>
    <scope>NUCLEOTIDE SEQUENCE [LARGE SCALE GENOMIC DNA]</scope>
    <source>
        <strain evidence="3 4">EAF2021</strain>
    </source>
</reference>
<accession>A0ABR2H214</accession>